<dbReference type="Pfam" id="PF00188">
    <property type="entry name" value="CAP"/>
    <property type="match status" value="1"/>
</dbReference>
<dbReference type="EMBL" id="WPIN01000003">
    <property type="protein sequence ID" value="MVM30151.1"/>
    <property type="molecule type" value="Genomic_DNA"/>
</dbReference>
<keyword evidence="3" id="KW-1185">Reference proteome</keyword>
<dbReference type="Proteomes" id="UP000436006">
    <property type="component" value="Unassembled WGS sequence"/>
</dbReference>
<dbReference type="PANTHER" id="PTHR31157">
    <property type="entry name" value="SCP DOMAIN-CONTAINING PROTEIN"/>
    <property type="match status" value="1"/>
</dbReference>
<comment type="caution">
    <text evidence="2">The sequence shown here is derived from an EMBL/GenBank/DDBJ whole genome shotgun (WGS) entry which is preliminary data.</text>
</comment>
<dbReference type="PANTHER" id="PTHR31157:SF1">
    <property type="entry name" value="SCP DOMAIN-CONTAINING PROTEIN"/>
    <property type="match status" value="1"/>
</dbReference>
<organism evidence="2 3">
    <name type="scientific">Spirosoma arboris</name>
    <dbReference type="NCBI Taxonomy" id="2682092"/>
    <lineage>
        <taxon>Bacteria</taxon>
        <taxon>Pseudomonadati</taxon>
        <taxon>Bacteroidota</taxon>
        <taxon>Cytophagia</taxon>
        <taxon>Cytophagales</taxon>
        <taxon>Cytophagaceae</taxon>
        <taxon>Spirosoma</taxon>
    </lineage>
</organism>
<evidence type="ECO:0000313" key="2">
    <source>
        <dbReference type="EMBL" id="MVM30151.1"/>
    </source>
</evidence>
<evidence type="ECO:0000259" key="1">
    <source>
        <dbReference type="Pfam" id="PF00188"/>
    </source>
</evidence>
<dbReference type="RefSeq" id="WP_157584404.1">
    <property type="nucleotide sequence ID" value="NZ_WPIN01000003.1"/>
</dbReference>
<dbReference type="InterPro" id="IPR014044">
    <property type="entry name" value="CAP_dom"/>
</dbReference>
<dbReference type="Gene3D" id="3.40.33.10">
    <property type="entry name" value="CAP"/>
    <property type="match status" value="1"/>
</dbReference>
<protein>
    <submittedName>
        <fullName evidence="2">CAP domain-containing protein</fullName>
    </submittedName>
</protein>
<gene>
    <name evidence="2" type="ORF">GO755_08905</name>
</gene>
<dbReference type="CDD" id="cd05379">
    <property type="entry name" value="CAP_bacterial"/>
    <property type="match status" value="1"/>
</dbReference>
<feature type="domain" description="SCP" evidence="1">
    <location>
        <begin position="56"/>
        <end position="195"/>
    </location>
</feature>
<reference evidence="2 3" key="1">
    <citation type="submission" date="2019-12" db="EMBL/GenBank/DDBJ databases">
        <title>Spirosoma sp. HMF4905 genome sequencing and assembly.</title>
        <authorList>
            <person name="Kang H."/>
            <person name="Cha I."/>
            <person name="Kim H."/>
            <person name="Joh K."/>
        </authorList>
    </citation>
    <scope>NUCLEOTIDE SEQUENCE [LARGE SCALE GENOMIC DNA]</scope>
    <source>
        <strain evidence="2 3">HMF4905</strain>
    </source>
</reference>
<proteinExistence type="predicted"/>
<name>A0A7K1S8J9_9BACT</name>
<dbReference type="InterPro" id="IPR035940">
    <property type="entry name" value="CAP_sf"/>
</dbReference>
<dbReference type="SUPFAM" id="SSF55797">
    <property type="entry name" value="PR-1-like"/>
    <property type="match status" value="1"/>
</dbReference>
<sequence length="229" mass="26895">MNWWIVFQLYQWVVIPQNIPDDYLITDSTFFAQARSRQQISLDHPDTLLLDIAIFHATNELRRQVGLPVLMYDPGLYRAAHTHAESMIQNHYYGHDNFYSLAELTSAKRIYRQTNRFNYTAENIGQYSTIDTPDYFCARYNATTHQYEYFDLETKKVYFPFSYAGYARFAVQEWLHSIHHRANLLSPLYTHVGCAGRLSANPYRERRPPFGRLVQNFGAQCSSQLTTTH</sequence>
<evidence type="ECO:0000313" key="3">
    <source>
        <dbReference type="Proteomes" id="UP000436006"/>
    </source>
</evidence>
<dbReference type="AlphaFoldDB" id="A0A7K1S8J9"/>
<accession>A0A7K1S8J9</accession>